<accession>A0ABY5MJA8</accession>
<feature type="domain" description="Oxidoreductase molybdopterin-binding" evidence="1">
    <location>
        <begin position="76"/>
        <end position="153"/>
    </location>
</feature>
<dbReference type="Gene3D" id="3.90.420.10">
    <property type="entry name" value="Oxidoreductase, molybdopterin-binding domain"/>
    <property type="match status" value="1"/>
</dbReference>
<reference evidence="2 3" key="1">
    <citation type="submission" date="2018-07" db="EMBL/GenBank/DDBJ databases">
        <title>Genome sequence of Nitratireductor thuwali#1536.</title>
        <authorList>
            <person name="Michoud G."/>
            <person name="Merlino G."/>
            <person name="Sefrji F.O."/>
            <person name="Daffonchio D."/>
        </authorList>
    </citation>
    <scope>NUCLEOTIDE SEQUENCE [LARGE SCALE GENOMIC DNA]</scope>
    <source>
        <strain evidence="3">Nit1536</strain>
    </source>
</reference>
<evidence type="ECO:0000313" key="3">
    <source>
        <dbReference type="Proteomes" id="UP001342418"/>
    </source>
</evidence>
<gene>
    <name evidence="2" type="ORF">NTH_02559</name>
</gene>
<organism evidence="2 3">
    <name type="scientific">Nitratireductor thuwali</name>
    <dbReference type="NCBI Taxonomy" id="2267699"/>
    <lineage>
        <taxon>Bacteria</taxon>
        <taxon>Pseudomonadati</taxon>
        <taxon>Pseudomonadota</taxon>
        <taxon>Alphaproteobacteria</taxon>
        <taxon>Hyphomicrobiales</taxon>
        <taxon>Phyllobacteriaceae</taxon>
        <taxon>Nitratireductor</taxon>
    </lineage>
</organism>
<evidence type="ECO:0000313" key="2">
    <source>
        <dbReference type="EMBL" id="UUP18079.1"/>
    </source>
</evidence>
<proteinExistence type="predicted"/>
<name>A0ABY5MJA8_9HYPH</name>
<keyword evidence="3" id="KW-1185">Reference proteome</keyword>
<dbReference type="InterPro" id="IPR000572">
    <property type="entry name" value="OxRdtase_Mopterin-bd_dom"/>
</dbReference>
<dbReference type="SUPFAM" id="SSF56524">
    <property type="entry name" value="Oxidoreductase molybdopterin-binding domain"/>
    <property type="match status" value="1"/>
</dbReference>
<sequence>MMSAIFSFRARSLPLVVCIGILVTYGLQPVAWSQTLAMPTGDPILVIEGEIENTNVDGEAHFDREMLEALGTVEIVTNTPWYTGAATFEGVPLARLMEHVGATGTEIEAIALNDYRTTIPISDFAEFGAILAMKRDGADMPIRDKGPLFIIYPYDSNPDLSAQKYYSRSVWQLSRIKVM</sequence>
<dbReference type="Proteomes" id="UP001342418">
    <property type="component" value="Chromosome"/>
</dbReference>
<dbReference type="EMBL" id="CP030941">
    <property type="protein sequence ID" value="UUP18079.1"/>
    <property type="molecule type" value="Genomic_DNA"/>
</dbReference>
<dbReference type="InterPro" id="IPR036374">
    <property type="entry name" value="OxRdtase_Mopterin-bd_sf"/>
</dbReference>
<dbReference type="Pfam" id="PF00174">
    <property type="entry name" value="Oxidored_molyb"/>
    <property type="match status" value="1"/>
</dbReference>
<evidence type="ECO:0000259" key="1">
    <source>
        <dbReference type="Pfam" id="PF00174"/>
    </source>
</evidence>
<protein>
    <recommendedName>
        <fullName evidence="1">Oxidoreductase molybdopterin-binding domain-containing protein</fullName>
    </recommendedName>
</protein>